<dbReference type="PANTHER" id="PTHR15598:SF5">
    <property type="entry name" value="ENHANCER OF MRNA-DECAPPING PROTEIN 4"/>
    <property type="match status" value="1"/>
</dbReference>
<accession>A0ABD0P1V7</accession>
<comment type="subcellular location">
    <subcellularLocation>
        <location evidence="1">Cytoplasm</location>
    </subcellularLocation>
</comment>
<proteinExistence type="predicted"/>
<evidence type="ECO:0000256" key="2">
    <source>
        <dbReference type="ARBA" id="ARBA00022490"/>
    </source>
</evidence>
<feature type="non-terminal residue" evidence="5">
    <location>
        <position position="1"/>
    </location>
</feature>
<dbReference type="EMBL" id="JAMKFB020000018">
    <property type="protein sequence ID" value="KAL0168089.1"/>
    <property type="molecule type" value="Genomic_DNA"/>
</dbReference>
<keyword evidence="4" id="KW-0677">Repeat</keyword>
<evidence type="ECO:0000313" key="5">
    <source>
        <dbReference type="EMBL" id="KAL0168089.1"/>
    </source>
</evidence>
<evidence type="ECO:0000313" key="6">
    <source>
        <dbReference type="Proteomes" id="UP001529510"/>
    </source>
</evidence>
<keyword evidence="6" id="KW-1185">Reference proteome</keyword>
<sequence length="119" mass="13413">NTTDAIGRAAAEAMQGPIQAAYKETFQSIVLPVFERGCQSMFQQINDSFKQGTHECKNHHKLPIVLFVLAYDIQQLETHIKNRKQRDQDARDPVIGQLQQMIDTLQNSQDQLATTVTAS</sequence>
<dbReference type="GO" id="GO:0005737">
    <property type="term" value="C:cytoplasm"/>
    <property type="evidence" value="ECO:0007669"/>
    <property type="project" value="UniProtKB-SubCell"/>
</dbReference>
<evidence type="ECO:0000256" key="4">
    <source>
        <dbReference type="ARBA" id="ARBA00022737"/>
    </source>
</evidence>
<keyword evidence="3" id="KW-0853">WD repeat</keyword>
<feature type="non-terminal residue" evidence="5">
    <location>
        <position position="119"/>
    </location>
</feature>
<name>A0ABD0P1V7_CIRMR</name>
<dbReference type="PANTHER" id="PTHR15598">
    <property type="entry name" value="ENHANCER OF MRNA-DECAPPING PROTEIN 4"/>
    <property type="match status" value="1"/>
</dbReference>
<keyword evidence="2" id="KW-0963">Cytoplasm</keyword>
<evidence type="ECO:0000256" key="3">
    <source>
        <dbReference type="ARBA" id="ARBA00022574"/>
    </source>
</evidence>
<organism evidence="5 6">
    <name type="scientific">Cirrhinus mrigala</name>
    <name type="common">Mrigala</name>
    <dbReference type="NCBI Taxonomy" id="683832"/>
    <lineage>
        <taxon>Eukaryota</taxon>
        <taxon>Metazoa</taxon>
        <taxon>Chordata</taxon>
        <taxon>Craniata</taxon>
        <taxon>Vertebrata</taxon>
        <taxon>Euteleostomi</taxon>
        <taxon>Actinopterygii</taxon>
        <taxon>Neopterygii</taxon>
        <taxon>Teleostei</taxon>
        <taxon>Ostariophysi</taxon>
        <taxon>Cypriniformes</taxon>
        <taxon>Cyprinidae</taxon>
        <taxon>Labeoninae</taxon>
        <taxon>Labeonini</taxon>
        <taxon>Cirrhinus</taxon>
    </lineage>
</organism>
<comment type="caution">
    <text evidence="5">The sequence shown here is derived from an EMBL/GenBank/DDBJ whole genome shotgun (WGS) entry which is preliminary data.</text>
</comment>
<dbReference type="Proteomes" id="UP001529510">
    <property type="component" value="Unassembled WGS sequence"/>
</dbReference>
<dbReference type="AlphaFoldDB" id="A0ABD0P1V7"/>
<protein>
    <submittedName>
        <fullName evidence="5">Uncharacterized protein</fullName>
    </submittedName>
</protein>
<evidence type="ECO:0000256" key="1">
    <source>
        <dbReference type="ARBA" id="ARBA00004496"/>
    </source>
</evidence>
<gene>
    <name evidence="5" type="ORF">M9458_036311</name>
</gene>
<reference evidence="5 6" key="1">
    <citation type="submission" date="2024-05" db="EMBL/GenBank/DDBJ databases">
        <title>Genome sequencing and assembly of Indian major carp, Cirrhinus mrigala (Hamilton, 1822).</title>
        <authorList>
            <person name="Mohindra V."/>
            <person name="Chowdhury L.M."/>
            <person name="Lal K."/>
            <person name="Jena J.K."/>
        </authorList>
    </citation>
    <scope>NUCLEOTIDE SEQUENCE [LARGE SCALE GENOMIC DNA]</scope>
    <source>
        <strain evidence="5">CM1030</strain>
        <tissue evidence="5">Blood</tissue>
    </source>
</reference>
<dbReference type="InterPro" id="IPR045152">
    <property type="entry name" value="EDC4-like"/>
</dbReference>